<gene>
    <name evidence="10" type="ORF">SAMN05660284_01290</name>
</gene>
<dbReference type="InterPro" id="IPR005828">
    <property type="entry name" value="MFS_sugar_transport-like"/>
</dbReference>
<evidence type="ECO:0000256" key="6">
    <source>
        <dbReference type="ARBA" id="ARBA00022989"/>
    </source>
</evidence>
<dbReference type="InterPro" id="IPR036259">
    <property type="entry name" value="MFS_trans_sf"/>
</dbReference>
<organism evidence="10 11">
    <name type="scientific">Formivibrio citricus</name>
    <dbReference type="NCBI Taxonomy" id="83765"/>
    <lineage>
        <taxon>Bacteria</taxon>
        <taxon>Pseudomonadati</taxon>
        <taxon>Pseudomonadota</taxon>
        <taxon>Betaproteobacteria</taxon>
        <taxon>Neisseriales</taxon>
        <taxon>Chitinibacteraceae</taxon>
        <taxon>Formivibrio</taxon>
    </lineage>
</organism>
<feature type="transmembrane region" description="Helical" evidence="8">
    <location>
        <begin position="245"/>
        <end position="262"/>
    </location>
</feature>
<protein>
    <submittedName>
        <fullName evidence="10">MFS transporter, MHS family, alpha-ketoglutarate permease</fullName>
    </submittedName>
</protein>
<feature type="transmembrane region" description="Helical" evidence="8">
    <location>
        <begin position="282"/>
        <end position="299"/>
    </location>
</feature>
<dbReference type="PROSITE" id="PS00217">
    <property type="entry name" value="SUGAR_TRANSPORT_2"/>
    <property type="match status" value="1"/>
</dbReference>
<keyword evidence="5" id="KW-0769">Symport</keyword>
<evidence type="ECO:0000256" key="5">
    <source>
        <dbReference type="ARBA" id="ARBA00022847"/>
    </source>
</evidence>
<evidence type="ECO:0000256" key="4">
    <source>
        <dbReference type="ARBA" id="ARBA00022692"/>
    </source>
</evidence>
<dbReference type="FunFam" id="1.20.1250.20:FF:000300">
    <property type="entry name" value="Dicarboxylate MFS transporter"/>
    <property type="match status" value="1"/>
</dbReference>
<dbReference type="STRING" id="83765.SAMN05660284_01290"/>
<keyword evidence="4 8" id="KW-0812">Transmembrane</keyword>
<feature type="transmembrane region" description="Helical" evidence="8">
    <location>
        <begin position="192"/>
        <end position="212"/>
    </location>
</feature>
<dbReference type="AlphaFoldDB" id="A0A1I4YAX0"/>
<dbReference type="PANTHER" id="PTHR43528:SF1">
    <property type="entry name" value="ALPHA-KETOGLUTARATE PERMEASE"/>
    <property type="match status" value="1"/>
</dbReference>
<accession>A0A1I4YAX0</accession>
<dbReference type="InterPro" id="IPR020846">
    <property type="entry name" value="MFS_dom"/>
</dbReference>
<dbReference type="InterPro" id="IPR005829">
    <property type="entry name" value="Sugar_transporter_CS"/>
</dbReference>
<dbReference type="GO" id="GO:0015293">
    <property type="term" value="F:symporter activity"/>
    <property type="evidence" value="ECO:0007669"/>
    <property type="project" value="UniProtKB-KW"/>
</dbReference>
<name>A0A1I4YAX0_9NEIS</name>
<dbReference type="PROSITE" id="PS50850">
    <property type="entry name" value="MFS"/>
    <property type="match status" value="1"/>
</dbReference>
<feature type="transmembrane region" description="Helical" evidence="8">
    <location>
        <begin position="157"/>
        <end position="180"/>
    </location>
</feature>
<dbReference type="Gene3D" id="1.20.1250.20">
    <property type="entry name" value="MFS general substrate transporter like domains"/>
    <property type="match status" value="1"/>
</dbReference>
<proteinExistence type="predicted"/>
<sequence>MEQQAVCVNDRADMVRRLKAILVGSVGNLIEWYDFYSYAAFSLYFASSFFPKQDPTAQMMATAGIFALGFFIRPIGGWLFGHIGDRYGRRNALMISVLLMCLGSFIIAFSPTYQTIGNAAAALLLTARLLQGLSLGGEYGSSATYLAEMATSERRGFYSSFQYVTLIGGQLTALLVLLILQNFILTPEELRAWGWRIPFFIGGMLAVFALVMRRNLHETESFTKAKAHYPNASTLKTLMQHPREVMIVIGLTMGGTLAFYVYTTYMQKFLKLSAGLTDAQTTAVSAGSLIFAMILQPIYGHLSDRIGRRPLLLWFGVMGTLCTVPLLSSLQTVKGPWAAFFLIACAWIIVSGYTSINAVVKAELFPANIRATGVGLPYAVAVSVFGGTSEYVALWFKSIGHESGFYWYATAILSCSLLVYAFMRDTKHHSVIDSELARVEALEEASELEEATSRLEE</sequence>
<feature type="transmembrane region" description="Helical" evidence="8">
    <location>
        <begin position="92"/>
        <end position="110"/>
    </location>
</feature>
<dbReference type="Proteomes" id="UP000242869">
    <property type="component" value="Unassembled WGS sequence"/>
</dbReference>
<evidence type="ECO:0000259" key="9">
    <source>
        <dbReference type="PROSITE" id="PS50850"/>
    </source>
</evidence>
<evidence type="ECO:0000256" key="1">
    <source>
        <dbReference type="ARBA" id="ARBA00004651"/>
    </source>
</evidence>
<feature type="transmembrane region" description="Helical" evidence="8">
    <location>
        <begin position="59"/>
        <end position="80"/>
    </location>
</feature>
<evidence type="ECO:0000313" key="10">
    <source>
        <dbReference type="EMBL" id="SFN35148.1"/>
    </source>
</evidence>
<dbReference type="SUPFAM" id="SSF103473">
    <property type="entry name" value="MFS general substrate transporter"/>
    <property type="match status" value="1"/>
</dbReference>
<dbReference type="PANTHER" id="PTHR43528">
    <property type="entry name" value="ALPHA-KETOGLUTARATE PERMEASE"/>
    <property type="match status" value="1"/>
</dbReference>
<feature type="domain" description="Major facilitator superfamily (MFS) profile" evidence="9">
    <location>
        <begin position="20"/>
        <end position="427"/>
    </location>
</feature>
<dbReference type="EMBL" id="FOVE01000007">
    <property type="protein sequence ID" value="SFN35148.1"/>
    <property type="molecule type" value="Genomic_DNA"/>
</dbReference>
<evidence type="ECO:0000256" key="3">
    <source>
        <dbReference type="ARBA" id="ARBA00022475"/>
    </source>
</evidence>
<feature type="transmembrane region" description="Helical" evidence="8">
    <location>
        <begin position="116"/>
        <end position="136"/>
    </location>
</feature>
<feature type="transmembrane region" description="Helical" evidence="8">
    <location>
        <begin position="337"/>
        <end position="360"/>
    </location>
</feature>
<evidence type="ECO:0000256" key="8">
    <source>
        <dbReference type="SAM" id="Phobius"/>
    </source>
</evidence>
<reference evidence="11" key="1">
    <citation type="submission" date="2016-10" db="EMBL/GenBank/DDBJ databases">
        <authorList>
            <person name="Varghese N."/>
            <person name="Submissions S."/>
        </authorList>
    </citation>
    <scope>NUCLEOTIDE SEQUENCE [LARGE SCALE GENOMIC DNA]</scope>
    <source>
        <strain evidence="11">DSM 6150</strain>
    </source>
</reference>
<feature type="transmembrane region" description="Helical" evidence="8">
    <location>
        <begin position="311"/>
        <end position="331"/>
    </location>
</feature>
<evidence type="ECO:0000256" key="7">
    <source>
        <dbReference type="ARBA" id="ARBA00023136"/>
    </source>
</evidence>
<keyword evidence="6 8" id="KW-1133">Transmembrane helix</keyword>
<dbReference type="CDD" id="cd17367">
    <property type="entry name" value="MFS_KgtP"/>
    <property type="match status" value="1"/>
</dbReference>
<feature type="transmembrane region" description="Helical" evidence="8">
    <location>
        <begin position="20"/>
        <end position="39"/>
    </location>
</feature>
<evidence type="ECO:0000313" key="11">
    <source>
        <dbReference type="Proteomes" id="UP000242869"/>
    </source>
</evidence>
<keyword evidence="2" id="KW-0813">Transport</keyword>
<keyword evidence="3" id="KW-1003">Cell membrane</keyword>
<keyword evidence="7 8" id="KW-0472">Membrane</keyword>
<keyword evidence="11" id="KW-1185">Reference proteome</keyword>
<evidence type="ECO:0000256" key="2">
    <source>
        <dbReference type="ARBA" id="ARBA00022448"/>
    </source>
</evidence>
<dbReference type="GO" id="GO:0005886">
    <property type="term" value="C:plasma membrane"/>
    <property type="evidence" value="ECO:0007669"/>
    <property type="project" value="UniProtKB-SubCell"/>
</dbReference>
<feature type="transmembrane region" description="Helical" evidence="8">
    <location>
        <begin position="405"/>
        <end position="423"/>
    </location>
</feature>
<feature type="transmembrane region" description="Helical" evidence="8">
    <location>
        <begin position="367"/>
        <end position="385"/>
    </location>
</feature>
<dbReference type="FunFam" id="1.20.1250.20:FF:000001">
    <property type="entry name" value="Dicarboxylate MFS transporter"/>
    <property type="match status" value="1"/>
</dbReference>
<comment type="subcellular location">
    <subcellularLocation>
        <location evidence="1">Cell membrane</location>
        <topology evidence="1">Multi-pass membrane protein</topology>
    </subcellularLocation>
</comment>
<dbReference type="Pfam" id="PF00083">
    <property type="entry name" value="Sugar_tr"/>
    <property type="match status" value="1"/>
</dbReference>
<dbReference type="InterPro" id="IPR051084">
    <property type="entry name" value="H+-coupled_symporters"/>
</dbReference>